<gene>
    <name evidence="7" type="primary">AUGUSTUS-3.0.2_33099</name>
    <name evidence="7" type="ORF">TcasGA2_TC033099</name>
</gene>
<accession>A0A139WID0</accession>
<feature type="transmembrane region" description="Helical" evidence="6">
    <location>
        <begin position="154"/>
        <end position="179"/>
    </location>
</feature>
<reference evidence="7 8" key="1">
    <citation type="journal article" date="2008" name="Nature">
        <title>The genome of the model beetle and pest Tribolium castaneum.</title>
        <authorList>
            <consortium name="Tribolium Genome Sequencing Consortium"/>
            <person name="Richards S."/>
            <person name="Gibbs R.A."/>
            <person name="Weinstock G.M."/>
            <person name="Brown S.J."/>
            <person name="Denell R."/>
            <person name="Beeman R.W."/>
            <person name="Gibbs R."/>
            <person name="Beeman R.W."/>
            <person name="Brown S.J."/>
            <person name="Bucher G."/>
            <person name="Friedrich M."/>
            <person name="Grimmelikhuijzen C.J."/>
            <person name="Klingler M."/>
            <person name="Lorenzen M."/>
            <person name="Richards S."/>
            <person name="Roth S."/>
            <person name="Schroder R."/>
            <person name="Tautz D."/>
            <person name="Zdobnov E.M."/>
            <person name="Muzny D."/>
            <person name="Gibbs R.A."/>
            <person name="Weinstock G.M."/>
            <person name="Attaway T."/>
            <person name="Bell S."/>
            <person name="Buhay C.J."/>
            <person name="Chandrabose M.N."/>
            <person name="Chavez D."/>
            <person name="Clerk-Blankenburg K.P."/>
            <person name="Cree A."/>
            <person name="Dao M."/>
            <person name="Davis C."/>
            <person name="Chacko J."/>
            <person name="Dinh H."/>
            <person name="Dugan-Rocha S."/>
            <person name="Fowler G."/>
            <person name="Garner T.T."/>
            <person name="Garnes J."/>
            <person name="Gnirke A."/>
            <person name="Hawes A."/>
            <person name="Hernandez J."/>
            <person name="Hines S."/>
            <person name="Holder M."/>
            <person name="Hume J."/>
            <person name="Jhangiani S.N."/>
            <person name="Joshi V."/>
            <person name="Khan Z.M."/>
            <person name="Jackson L."/>
            <person name="Kovar C."/>
            <person name="Kowis A."/>
            <person name="Lee S."/>
            <person name="Lewis L.R."/>
            <person name="Margolis J."/>
            <person name="Morgan M."/>
            <person name="Nazareth L.V."/>
            <person name="Nguyen N."/>
            <person name="Okwuonu G."/>
            <person name="Parker D."/>
            <person name="Richards S."/>
            <person name="Ruiz S.J."/>
            <person name="Santibanez J."/>
            <person name="Savard J."/>
            <person name="Scherer S.E."/>
            <person name="Schneider B."/>
            <person name="Sodergren E."/>
            <person name="Tautz D."/>
            <person name="Vattahil S."/>
            <person name="Villasana D."/>
            <person name="White C.S."/>
            <person name="Wright R."/>
            <person name="Park Y."/>
            <person name="Beeman R.W."/>
            <person name="Lord J."/>
            <person name="Oppert B."/>
            <person name="Lorenzen M."/>
            <person name="Brown S."/>
            <person name="Wang L."/>
            <person name="Savard J."/>
            <person name="Tautz D."/>
            <person name="Richards S."/>
            <person name="Weinstock G."/>
            <person name="Gibbs R.A."/>
            <person name="Liu Y."/>
            <person name="Worley K."/>
            <person name="Weinstock G."/>
            <person name="Elsik C.G."/>
            <person name="Reese J.T."/>
            <person name="Elhaik E."/>
            <person name="Landan G."/>
            <person name="Graur D."/>
            <person name="Arensburger P."/>
            <person name="Atkinson P."/>
            <person name="Beeman R.W."/>
            <person name="Beidler J."/>
            <person name="Brown S.J."/>
            <person name="Demuth J.P."/>
            <person name="Drury D.W."/>
            <person name="Du Y.Z."/>
            <person name="Fujiwara H."/>
            <person name="Lorenzen M."/>
            <person name="Maselli V."/>
            <person name="Osanai M."/>
            <person name="Park Y."/>
            <person name="Robertson H.M."/>
            <person name="Tu Z."/>
            <person name="Wang J.J."/>
            <person name="Wang S."/>
            <person name="Richards S."/>
            <person name="Song H."/>
            <person name="Zhang L."/>
            <person name="Sodergren E."/>
            <person name="Werner D."/>
            <person name="Stanke M."/>
            <person name="Morgenstern B."/>
            <person name="Solovyev V."/>
            <person name="Kosarev P."/>
            <person name="Brown G."/>
            <person name="Chen H.C."/>
            <person name="Ermolaeva O."/>
            <person name="Hlavina W."/>
            <person name="Kapustin Y."/>
            <person name="Kiryutin B."/>
            <person name="Kitts P."/>
            <person name="Maglott D."/>
            <person name="Pruitt K."/>
            <person name="Sapojnikov V."/>
            <person name="Souvorov A."/>
            <person name="Mackey A.J."/>
            <person name="Waterhouse R.M."/>
            <person name="Wyder S."/>
            <person name="Zdobnov E.M."/>
            <person name="Zdobnov E.M."/>
            <person name="Wyder S."/>
            <person name="Kriventseva E.V."/>
            <person name="Kadowaki T."/>
            <person name="Bork P."/>
            <person name="Aranda M."/>
            <person name="Bao R."/>
            <person name="Beermann A."/>
            <person name="Berns N."/>
            <person name="Bolognesi R."/>
            <person name="Bonneton F."/>
            <person name="Bopp D."/>
            <person name="Brown S.J."/>
            <person name="Bucher G."/>
            <person name="Butts T."/>
            <person name="Chaumot A."/>
            <person name="Denell R.E."/>
            <person name="Ferrier D.E."/>
            <person name="Friedrich M."/>
            <person name="Gordon C.M."/>
            <person name="Jindra M."/>
            <person name="Klingler M."/>
            <person name="Lan Q."/>
            <person name="Lattorff H.M."/>
            <person name="Laudet V."/>
            <person name="von Levetsow C."/>
            <person name="Liu Z."/>
            <person name="Lutz R."/>
            <person name="Lynch J.A."/>
            <person name="da Fonseca R.N."/>
            <person name="Posnien N."/>
            <person name="Reuter R."/>
            <person name="Roth S."/>
            <person name="Savard J."/>
            <person name="Schinko J.B."/>
            <person name="Schmitt C."/>
            <person name="Schoppmeier M."/>
            <person name="Schroder R."/>
            <person name="Shippy T.D."/>
            <person name="Simonnet F."/>
            <person name="Marques-Souza H."/>
            <person name="Tautz D."/>
            <person name="Tomoyasu Y."/>
            <person name="Trauner J."/>
            <person name="Van der Zee M."/>
            <person name="Vervoort M."/>
            <person name="Wittkopp N."/>
            <person name="Wimmer E.A."/>
            <person name="Yang X."/>
            <person name="Jones A.K."/>
            <person name="Sattelle D.B."/>
            <person name="Ebert P.R."/>
            <person name="Nelson D."/>
            <person name="Scott J.G."/>
            <person name="Beeman R.W."/>
            <person name="Muthukrishnan S."/>
            <person name="Kramer K.J."/>
            <person name="Arakane Y."/>
            <person name="Beeman R.W."/>
            <person name="Zhu Q."/>
            <person name="Hogenkamp D."/>
            <person name="Dixit R."/>
            <person name="Oppert B."/>
            <person name="Jiang H."/>
            <person name="Zou Z."/>
            <person name="Marshall J."/>
            <person name="Elpidina E."/>
            <person name="Vinokurov K."/>
            <person name="Oppert C."/>
            <person name="Zou Z."/>
            <person name="Evans J."/>
            <person name="Lu Z."/>
            <person name="Zhao P."/>
            <person name="Sumathipala N."/>
            <person name="Altincicek B."/>
            <person name="Vilcinskas A."/>
            <person name="Williams M."/>
            <person name="Hultmark D."/>
            <person name="Hetru C."/>
            <person name="Jiang H."/>
            <person name="Grimmelikhuijzen C.J."/>
            <person name="Hauser F."/>
            <person name="Cazzamali G."/>
            <person name="Williamson M."/>
            <person name="Park Y."/>
            <person name="Li B."/>
            <person name="Tanaka Y."/>
            <person name="Predel R."/>
            <person name="Neupert S."/>
            <person name="Schachtner J."/>
            <person name="Verleyen P."/>
            <person name="Raible F."/>
            <person name="Bork P."/>
            <person name="Friedrich M."/>
            <person name="Walden K.K."/>
            <person name="Robertson H.M."/>
            <person name="Angeli S."/>
            <person name="Foret S."/>
            <person name="Bucher G."/>
            <person name="Schuetz S."/>
            <person name="Maleszka R."/>
            <person name="Wimmer E.A."/>
            <person name="Beeman R.W."/>
            <person name="Lorenzen M."/>
            <person name="Tomoyasu Y."/>
            <person name="Miller S.C."/>
            <person name="Grossmann D."/>
            <person name="Bucher G."/>
        </authorList>
    </citation>
    <scope>NUCLEOTIDE SEQUENCE [LARGE SCALE GENOMIC DNA]</scope>
    <source>
        <strain evidence="7 8">Georgia GA2</strain>
    </source>
</reference>
<keyword evidence="6" id="KW-0812">Transmembrane</keyword>
<protein>
    <recommendedName>
        <fullName evidence="9">G-protein coupled receptors family 1 profile domain-containing protein</fullName>
    </recommendedName>
</protein>
<evidence type="ECO:0000256" key="1">
    <source>
        <dbReference type="ARBA" id="ARBA00004651"/>
    </source>
</evidence>
<feature type="transmembrane region" description="Helical" evidence="6">
    <location>
        <begin position="49"/>
        <end position="72"/>
    </location>
</feature>
<name>A0A139WID0_TRICA</name>
<dbReference type="GO" id="GO:0043005">
    <property type="term" value="C:neuron projection"/>
    <property type="evidence" value="ECO:0000318"/>
    <property type="project" value="GO_Central"/>
</dbReference>
<sequence>MDISNGMHLRVFAELFTVVALLSIVANSFLIFVILKYKKLRDDTTNKLFLHFNILQIVILIASPLGILLEAYSVDLQFEFMCGFLIIVFSALFGLLEIIWLLIFDSYIKFYCNNKYERFGSVCKYVLVVIYILTVITPFPAIPWVTANPAGIGLFYYVMVPGVALLALVLIIINVIHAIRKRKLTNYKSSNIGLVIPNIFFLVLCPSLIIFLCLILLDLEAPSIIQILCLLVYANPIYNFFYVYFFDSDYKVFLKLSFTCKSGEYDSVNLEDQSVTYHDAKESVLHTQ</sequence>
<comment type="subcellular location">
    <subcellularLocation>
        <location evidence="1">Cell membrane</location>
        <topology evidence="1">Multi-pass membrane protein</topology>
    </subcellularLocation>
</comment>
<keyword evidence="4" id="KW-0675">Receptor</keyword>
<keyword evidence="2" id="KW-1003">Cell membrane</keyword>
<keyword evidence="6" id="KW-0472">Membrane</keyword>
<keyword evidence="5" id="KW-0807">Transducer</keyword>
<evidence type="ECO:0000256" key="4">
    <source>
        <dbReference type="ARBA" id="ARBA00023170"/>
    </source>
</evidence>
<evidence type="ECO:0000256" key="5">
    <source>
        <dbReference type="ARBA" id="ARBA00023224"/>
    </source>
</evidence>
<dbReference type="GO" id="GO:0005886">
    <property type="term" value="C:plasma membrane"/>
    <property type="evidence" value="ECO:0000318"/>
    <property type="project" value="GO_Central"/>
</dbReference>
<feature type="transmembrane region" description="Helical" evidence="6">
    <location>
        <begin position="191"/>
        <end position="217"/>
    </location>
</feature>
<evidence type="ECO:0000313" key="7">
    <source>
        <dbReference type="EMBL" id="KYB27696.1"/>
    </source>
</evidence>
<dbReference type="AlphaFoldDB" id="A0A139WID0"/>
<reference evidence="7 8" key="2">
    <citation type="journal article" date="2010" name="Nucleic Acids Res.">
        <title>BeetleBase in 2010: revisions to provide comprehensive genomic information for Tribolium castaneum.</title>
        <authorList>
            <person name="Kim H.S."/>
            <person name="Murphy T."/>
            <person name="Xia J."/>
            <person name="Caragea D."/>
            <person name="Park Y."/>
            <person name="Beeman R.W."/>
            <person name="Lorenzen M.D."/>
            <person name="Butcher S."/>
            <person name="Manak J.R."/>
            <person name="Brown S.J."/>
        </authorList>
    </citation>
    <scope>GENOME REANNOTATION</scope>
    <source>
        <strain evidence="7 8">Georgia GA2</strain>
    </source>
</reference>
<dbReference type="PANTHER" id="PTHR24229:SF40">
    <property type="entry name" value="ALLATOSTATIN C RECEPTOR 1-RELATED"/>
    <property type="match status" value="1"/>
</dbReference>
<evidence type="ECO:0008006" key="9">
    <source>
        <dbReference type="Google" id="ProtNLM"/>
    </source>
</evidence>
<feature type="transmembrane region" description="Helical" evidence="6">
    <location>
        <begin position="223"/>
        <end position="245"/>
    </location>
</feature>
<dbReference type="GO" id="GO:0004930">
    <property type="term" value="F:G protein-coupled receptor activity"/>
    <property type="evidence" value="ECO:0000318"/>
    <property type="project" value="GO_Central"/>
</dbReference>
<dbReference type="PANTHER" id="PTHR24229">
    <property type="entry name" value="NEUROPEPTIDES RECEPTOR"/>
    <property type="match status" value="1"/>
</dbReference>
<evidence type="ECO:0000256" key="3">
    <source>
        <dbReference type="ARBA" id="ARBA00023040"/>
    </source>
</evidence>
<feature type="transmembrane region" description="Helical" evidence="6">
    <location>
        <begin position="15"/>
        <end position="37"/>
    </location>
</feature>
<dbReference type="EMBL" id="KQ971342">
    <property type="protein sequence ID" value="KYB27696.1"/>
    <property type="molecule type" value="Genomic_DNA"/>
</dbReference>
<dbReference type="Gene3D" id="1.20.1070.10">
    <property type="entry name" value="Rhodopsin 7-helix transmembrane proteins"/>
    <property type="match status" value="1"/>
</dbReference>
<dbReference type="InParanoid" id="A0A139WID0"/>
<keyword evidence="8" id="KW-1185">Reference proteome</keyword>
<keyword evidence="3" id="KW-0297">G-protein coupled receptor</keyword>
<evidence type="ECO:0000313" key="8">
    <source>
        <dbReference type="Proteomes" id="UP000007266"/>
    </source>
</evidence>
<organism evidence="7 8">
    <name type="scientific">Tribolium castaneum</name>
    <name type="common">Red flour beetle</name>
    <dbReference type="NCBI Taxonomy" id="7070"/>
    <lineage>
        <taxon>Eukaryota</taxon>
        <taxon>Metazoa</taxon>
        <taxon>Ecdysozoa</taxon>
        <taxon>Arthropoda</taxon>
        <taxon>Hexapoda</taxon>
        <taxon>Insecta</taxon>
        <taxon>Pterygota</taxon>
        <taxon>Neoptera</taxon>
        <taxon>Endopterygota</taxon>
        <taxon>Coleoptera</taxon>
        <taxon>Polyphaga</taxon>
        <taxon>Cucujiformia</taxon>
        <taxon>Tenebrionidae</taxon>
        <taxon>Tenebrionidae incertae sedis</taxon>
        <taxon>Tribolium</taxon>
    </lineage>
</organism>
<feature type="transmembrane region" description="Helical" evidence="6">
    <location>
        <begin position="125"/>
        <end position="142"/>
    </location>
</feature>
<dbReference type="Proteomes" id="UP000007266">
    <property type="component" value="Linkage group 5"/>
</dbReference>
<dbReference type="SUPFAM" id="SSF81321">
    <property type="entry name" value="Family A G protein-coupled receptor-like"/>
    <property type="match status" value="1"/>
</dbReference>
<evidence type="ECO:0000256" key="2">
    <source>
        <dbReference type="ARBA" id="ARBA00022475"/>
    </source>
</evidence>
<proteinExistence type="predicted"/>
<evidence type="ECO:0000256" key="6">
    <source>
        <dbReference type="SAM" id="Phobius"/>
    </source>
</evidence>
<feature type="transmembrane region" description="Helical" evidence="6">
    <location>
        <begin position="78"/>
        <end position="104"/>
    </location>
</feature>
<dbReference type="GO" id="GO:0042277">
    <property type="term" value="F:peptide binding"/>
    <property type="evidence" value="ECO:0000318"/>
    <property type="project" value="GO_Central"/>
</dbReference>
<keyword evidence="6" id="KW-1133">Transmembrane helix</keyword>